<evidence type="ECO:0008006" key="9">
    <source>
        <dbReference type="Google" id="ProtNLM"/>
    </source>
</evidence>
<feature type="transmembrane region" description="Helical" evidence="6">
    <location>
        <begin position="102"/>
        <end position="122"/>
    </location>
</feature>
<dbReference type="PANTHER" id="PTHR23294">
    <property type="entry name" value="ET TRANSLATION PRODUCT-RELATED"/>
    <property type="match status" value="1"/>
</dbReference>
<feature type="transmembrane region" description="Helical" evidence="6">
    <location>
        <begin position="278"/>
        <end position="296"/>
    </location>
</feature>
<evidence type="ECO:0000256" key="5">
    <source>
        <dbReference type="SAM" id="MobiDB-lite"/>
    </source>
</evidence>
<dbReference type="InterPro" id="IPR051617">
    <property type="entry name" value="UNC-93-like_regulator"/>
</dbReference>
<keyword evidence="8" id="KW-1185">Reference proteome</keyword>
<dbReference type="EMBL" id="BRYB01000309">
    <property type="protein sequence ID" value="GMI27425.1"/>
    <property type="molecule type" value="Genomic_DNA"/>
</dbReference>
<sequence length="467" mass="51116">MNNLKTPIAQTVVMGSVFFFTFTAYLTIQAFASDMYGETLGSNMATSLYLSFTFACFLSPSVTNKLGAKLTMFLGVLGYACLVAASLAYFVDTSNNPDSTSLQWLVILGGVMCGIGAALLWTAQGRLIMQYSDGSDNGYLFSVFWALFNLSALVGGLTTFFYFGDSDSTGNTTLYVIFLAFVLLGAAATQLLVPPSQLVRPNSDPGSQLPLISGEPNTAHPVQDEQSDSDWLTEMKETLSLFGTRRMMFLSLIFFYTGYNQPYQLNTFGNRWFTEKTVGLEMIVFYMSEIVGGLYIGAMLDKSSGSKRLQRQAAKKCLLIFFLVTALSFALASLQEIPCAFSADDDCVTAIKYNDSKVLLPTAIYALWGFSDSQIQTYAYWLMGSLYENGATQARAVGFYKMIQSLGWTVGFALVPGDRMEPLVQLFCTAGVFVVGIGLAWFELPEEQAKVRRKSGDRGGRSVSGGR</sequence>
<dbReference type="PANTHER" id="PTHR23294:SF59">
    <property type="entry name" value="UNC93-LIKE PROTEIN C922.05C"/>
    <property type="match status" value="1"/>
</dbReference>
<accession>A0ABQ6MK88</accession>
<dbReference type="Proteomes" id="UP001165060">
    <property type="component" value="Unassembled WGS sequence"/>
</dbReference>
<feature type="transmembrane region" description="Helical" evidence="6">
    <location>
        <begin position="317"/>
        <end position="334"/>
    </location>
</feature>
<gene>
    <name evidence="7" type="ORF">TeGR_g3635</name>
</gene>
<comment type="subcellular location">
    <subcellularLocation>
        <location evidence="1">Membrane</location>
        <topology evidence="1">Multi-pass membrane protein</topology>
    </subcellularLocation>
</comment>
<feature type="transmembrane region" description="Helical" evidence="6">
    <location>
        <begin position="239"/>
        <end position="258"/>
    </location>
</feature>
<comment type="caution">
    <text evidence="7">The sequence shown here is derived from an EMBL/GenBank/DDBJ whole genome shotgun (WGS) entry which is preliminary data.</text>
</comment>
<feature type="transmembrane region" description="Helical" evidence="6">
    <location>
        <begin position="143"/>
        <end position="163"/>
    </location>
</feature>
<organism evidence="7 8">
    <name type="scientific">Tetraparma gracilis</name>
    <dbReference type="NCBI Taxonomy" id="2962635"/>
    <lineage>
        <taxon>Eukaryota</taxon>
        <taxon>Sar</taxon>
        <taxon>Stramenopiles</taxon>
        <taxon>Ochrophyta</taxon>
        <taxon>Bolidophyceae</taxon>
        <taxon>Parmales</taxon>
        <taxon>Triparmaceae</taxon>
        <taxon>Tetraparma</taxon>
    </lineage>
</organism>
<evidence type="ECO:0000313" key="8">
    <source>
        <dbReference type="Proteomes" id="UP001165060"/>
    </source>
</evidence>
<feature type="transmembrane region" description="Helical" evidence="6">
    <location>
        <begin position="12"/>
        <end position="32"/>
    </location>
</feature>
<evidence type="ECO:0000256" key="2">
    <source>
        <dbReference type="ARBA" id="ARBA00022692"/>
    </source>
</evidence>
<evidence type="ECO:0000256" key="4">
    <source>
        <dbReference type="ARBA" id="ARBA00023136"/>
    </source>
</evidence>
<feature type="transmembrane region" description="Helical" evidence="6">
    <location>
        <begin position="44"/>
        <end position="63"/>
    </location>
</feature>
<keyword evidence="3 6" id="KW-1133">Transmembrane helix</keyword>
<feature type="transmembrane region" description="Helical" evidence="6">
    <location>
        <begin position="423"/>
        <end position="444"/>
    </location>
</feature>
<keyword evidence="4 6" id="KW-0472">Membrane</keyword>
<dbReference type="Gene3D" id="1.20.1250.20">
    <property type="entry name" value="MFS general substrate transporter like domains"/>
    <property type="match status" value="2"/>
</dbReference>
<dbReference type="SUPFAM" id="SSF103473">
    <property type="entry name" value="MFS general substrate transporter"/>
    <property type="match status" value="1"/>
</dbReference>
<feature type="region of interest" description="Disordered" evidence="5">
    <location>
        <begin position="202"/>
        <end position="228"/>
    </location>
</feature>
<evidence type="ECO:0000313" key="7">
    <source>
        <dbReference type="EMBL" id="GMI27425.1"/>
    </source>
</evidence>
<dbReference type="InterPro" id="IPR010291">
    <property type="entry name" value="Ion_channel_UNC-93"/>
</dbReference>
<proteinExistence type="predicted"/>
<evidence type="ECO:0000256" key="3">
    <source>
        <dbReference type="ARBA" id="ARBA00022989"/>
    </source>
</evidence>
<protein>
    <recommendedName>
        <fullName evidence="9">MFS general substrate transporter</fullName>
    </recommendedName>
</protein>
<dbReference type="Pfam" id="PF05978">
    <property type="entry name" value="UNC-93"/>
    <property type="match status" value="1"/>
</dbReference>
<reference evidence="7 8" key="1">
    <citation type="journal article" date="2023" name="Commun. Biol.">
        <title>Genome analysis of Parmales, the sister group of diatoms, reveals the evolutionary specialization of diatoms from phago-mixotrophs to photoautotrophs.</title>
        <authorList>
            <person name="Ban H."/>
            <person name="Sato S."/>
            <person name="Yoshikawa S."/>
            <person name="Yamada K."/>
            <person name="Nakamura Y."/>
            <person name="Ichinomiya M."/>
            <person name="Sato N."/>
            <person name="Blanc-Mathieu R."/>
            <person name="Endo H."/>
            <person name="Kuwata A."/>
            <person name="Ogata H."/>
        </authorList>
    </citation>
    <scope>NUCLEOTIDE SEQUENCE [LARGE SCALE GENOMIC DNA]</scope>
</reference>
<evidence type="ECO:0000256" key="1">
    <source>
        <dbReference type="ARBA" id="ARBA00004141"/>
    </source>
</evidence>
<keyword evidence="2 6" id="KW-0812">Transmembrane</keyword>
<feature type="transmembrane region" description="Helical" evidence="6">
    <location>
        <begin position="175"/>
        <end position="193"/>
    </location>
</feature>
<evidence type="ECO:0000256" key="6">
    <source>
        <dbReference type="SAM" id="Phobius"/>
    </source>
</evidence>
<dbReference type="InterPro" id="IPR036259">
    <property type="entry name" value="MFS_trans_sf"/>
</dbReference>
<name>A0ABQ6MK88_9STRA</name>
<feature type="transmembrane region" description="Helical" evidence="6">
    <location>
        <begin position="70"/>
        <end position="90"/>
    </location>
</feature>